<comment type="caution">
    <text evidence="1">The sequence shown here is derived from an EMBL/GenBank/DDBJ whole genome shotgun (WGS) entry which is preliminary data.</text>
</comment>
<proteinExistence type="predicted"/>
<dbReference type="EMBL" id="VOAH01000021">
    <property type="protein sequence ID" value="TVP39082.1"/>
    <property type="molecule type" value="Genomic_DNA"/>
</dbReference>
<keyword evidence="2" id="KW-1185">Reference proteome</keyword>
<gene>
    <name evidence="1" type="ORF">NARC_210026</name>
</gene>
<reference evidence="1 2" key="1">
    <citation type="journal article" date="2019" name="Front. Microbiol.">
        <title>Ammonia Oxidation by the Arctic Terrestrial Thaumarchaeote Candidatus Nitrosocosmicus arcticus Is Stimulated by Increasing Temperatures.</title>
        <authorList>
            <person name="Alves R.J.E."/>
            <person name="Kerou M."/>
            <person name="Zappe A."/>
            <person name="Bittner R."/>
            <person name="Abby S.S."/>
            <person name="Schmidt H.A."/>
            <person name="Pfeifer K."/>
            <person name="Schleper C."/>
        </authorList>
    </citation>
    <scope>NUCLEOTIDE SEQUENCE [LARGE SCALE GENOMIC DNA]</scope>
    <source>
        <strain evidence="1 2">Kfb</strain>
    </source>
</reference>
<protein>
    <submittedName>
        <fullName evidence="1">Uncharacterized protein</fullName>
    </submittedName>
</protein>
<dbReference type="AlphaFoldDB" id="A0A557SR55"/>
<accession>A0A557SR55</accession>
<evidence type="ECO:0000313" key="1">
    <source>
        <dbReference type="EMBL" id="TVP39082.1"/>
    </source>
</evidence>
<sequence length="74" mass="8506">MWTPKSLICESLFIQISREICLFIQEKFKNEYFISILHGSSGSRDSKNYTLGYSNDYNLLSIFSNSNILLTTGN</sequence>
<dbReference type="Proteomes" id="UP000315289">
    <property type="component" value="Unassembled WGS sequence"/>
</dbReference>
<name>A0A557SR55_9ARCH</name>
<evidence type="ECO:0000313" key="2">
    <source>
        <dbReference type="Proteomes" id="UP000315289"/>
    </source>
</evidence>
<organism evidence="1 2">
    <name type="scientific">Candidatus Nitrosocosmicus arcticus</name>
    <dbReference type="NCBI Taxonomy" id="2035267"/>
    <lineage>
        <taxon>Archaea</taxon>
        <taxon>Nitrososphaerota</taxon>
        <taxon>Nitrososphaeria</taxon>
        <taxon>Nitrososphaerales</taxon>
        <taxon>Nitrososphaeraceae</taxon>
        <taxon>Candidatus Nitrosocosmicus</taxon>
    </lineage>
</organism>